<gene>
    <name evidence="1" type="ORF">BOLC7T44299H</name>
</gene>
<evidence type="ECO:0000313" key="1">
    <source>
        <dbReference type="EMBL" id="VDD38739.1"/>
    </source>
</evidence>
<dbReference type="PANTHER" id="PTHR47150">
    <property type="entry name" value="OS12G0169200 PROTEIN"/>
    <property type="match status" value="1"/>
</dbReference>
<accession>A0A3P6F5S3</accession>
<dbReference type="AlphaFoldDB" id="A0A3P6F5S3"/>
<sequence>MNKDLFMHIVHRLSDDVPFFRRSEMQPEARSFSTTKCTGAIRLLAYGSAVTRVDEYLRLGESTALFCVYISSRKT</sequence>
<reference evidence="1" key="1">
    <citation type="submission" date="2018-11" db="EMBL/GenBank/DDBJ databases">
        <authorList>
            <consortium name="Genoscope - CEA"/>
            <person name="William W."/>
        </authorList>
    </citation>
    <scope>NUCLEOTIDE SEQUENCE</scope>
</reference>
<organism evidence="1">
    <name type="scientific">Brassica oleracea</name>
    <name type="common">Wild cabbage</name>
    <dbReference type="NCBI Taxonomy" id="3712"/>
    <lineage>
        <taxon>Eukaryota</taxon>
        <taxon>Viridiplantae</taxon>
        <taxon>Streptophyta</taxon>
        <taxon>Embryophyta</taxon>
        <taxon>Tracheophyta</taxon>
        <taxon>Spermatophyta</taxon>
        <taxon>Magnoliopsida</taxon>
        <taxon>eudicotyledons</taxon>
        <taxon>Gunneridae</taxon>
        <taxon>Pentapetalae</taxon>
        <taxon>rosids</taxon>
        <taxon>malvids</taxon>
        <taxon>Brassicales</taxon>
        <taxon>Brassicaceae</taxon>
        <taxon>Brassiceae</taxon>
        <taxon>Brassica</taxon>
    </lineage>
</organism>
<dbReference type="PANTHER" id="PTHR47150:SF5">
    <property type="entry name" value="OS07G0546750 PROTEIN"/>
    <property type="match status" value="1"/>
</dbReference>
<dbReference type="EMBL" id="LR031876">
    <property type="protein sequence ID" value="VDD38739.1"/>
    <property type="molecule type" value="Genomic_DNA"/>
</dbReference>
<protein>
    <submittedName>
        <fullName evidence="1">Uncharacterized protein</fullName>
    </submittedName>
</protein>
<name>A0A3P6F5S3_BRAOL</name>
<proteinExistence type="predicted"/>